<dbReference type="RefSeq" id="WP_139163771.1">
    <property type="nucleotide sequence ID" value="NZ_FMVW01000011.1"/>
</dbReference>
<name>A0A1G5P8U1_AFIMA</name>
<keyword evidence="2" id="KW-1185">Reference proteome</keyword>
<organism evidence="1 2">
    <name type="scientific">Afifella marina DSM 2698</name>
    <dbReference type="NCBI Taxonomy" id="1120955"/>
    <lineage>
        <taxon>Bacteria</taxon>
        <taxon>Pseudomonadati</taxon>
        <taxon>Pseudomonadota</taxon>
        <taxon>Alphaproteobacteria</taxon>
        <taxon>Hyphomicrobiales</taxon>
        <taxon>Afifellaceae</taxon>
        <taxon>Afifella</taxon>
    </lineage>
</organism>
<sequence length="146" mass="15403">MSGTSGRKARPIRSPLRGFAGIAIATLVAAGCTQAQKDYLSYSASDRPLDASTRIARAMGQCWFAGDATFASYIYAPELNSYSGQPRILILPKNEPGGLPRLVVQAQEDGRGAEVKLFGPLLATEAAPRIRADIARWSAGSSACTA</sequence>
<dbReference type="Proteomes" id="UP000199347">
    <property type="component" value="Unassembled WGS sequence"/>
</dbReference>
<evidence type="ECO:0008006" key="3">
    <source>
        <dbReference type="Google" id="ProtNLM"/>
    </source>
</evidence>
<gene>
    <name evidence="1" type="ORF">SAMN03080610_03528</name>
</gene>
<protein>
    <recommendedName>
        <fullName evidence="3">Lipoprotein</fullName>
    </recommendedName>
</protein>
<evidence type="ECO:0000313" key="1">
    <source>
        <dbReference type="EMBL" id="SCZ45924.1"/>
    </source>
</evidence>
<dbReference type="PROSITE" id="PS51257">
    <property type="entry name" value="PROKAR_LIPOPROTEIN"/>
    <property type="match status" value="1"/>
</dbReference>
<dbReference type="OrthoDB" id="8419513at2"/>
<reference evidence="1 2" key="1">
    <citation type="submission" date="2016-10" db="EMBL/GenBank/DDBJ databases">
        <authorList>
            <person name="de Groot N.N."/>
        </authorList>
    </citation>
    <scope>NUCLEOTIDE SEQUENCE [LARGE SCALE GENOMIC DNA]</scope>
    <source>
        <strain evidence="1 2">DSM 2698</strain>
    </source>
</reference>
<accession>A0A1G5P8U1</accession>
<dbReference type="EMBL" id="FMVW01000011">
    <property type="protein sequence ID" value="SCZ45924.1"/>
    <property type="molecule type" value="Genomic_DNA"/>
</dbReference>
<dbReference type="STRING" id="1120955.SAMN03080610_03528"/>
<dbReference type="AlphaFoldDB" id="A0A1G5P8U1"/>
<proteinExistence type="predicted"/>
<evidence type="ECO:0000313" key="2">
    <source>
        <dbReference type="Proteomes" id="UP000199347"/>
    </source>
</evidence>